<evidence type="ECO:0000256" key="8">
    <source>
        <dbReference type="SAM" id="MobiDB-lite"/>
    </source>
</evidence>
<organism evidence="11 12">
    <name type="scientific">Geodia barretti</name>
    <name type="common">Barrett's horny sponge</name>
    <dbReference type="NCBI Taxonomy" id="519541"/>
    <lineage>
        <taxon>Eukaryota</taxon>
        <taxon>Metazoa</taxon>
        <taxon>Porifera</taxon>
        <taxon>Demospongiae</taxon>
        <taxon>Heteroscleromorpha</taxon>
        <taxon>Tetractinellida</taxon>
        <taxon>Astrophorina</taxon>
        <taxon>Geodiidae</taxon>
        <taxon>Geodia</taxon>
    </lineage>
</organism>
<evidence type="ECO:0000259" key="10">
    <source>
        <dbReference type="PROSITE" id="PS51424"/>
    </source>
</evidence>
<evidence type="ECO:0000256" key="3">
    <source>
        <dbReference type="ARBA" id="ARBA00022737"/>
    </source>
</evidence>
<dbReference type="Pfam" id="PF08477">
    <property type="entry name" value="Roc"/>
    <property type="match status" value="1"/>
</dbReference>
<feature type="compositionally biased region" description="Basic and acidic residues" evidence="8">
    <location>
        <begin position="986"/>
        <end position="995"/>
    </location>
</feature>
<dbReference type="PROSITE" id="PS51424">
    <property type="entry name" value="ROC"/>
    <property type="match status" value="1"/>
</dbReference>
<dbReference type="SMART" id="SM00220">
    <property type="entry name" value="S_TKc"/>
    <property type="match status" value="1"/>
</dbReference>
<dbReference type="PROSITE" id="PS51450">
    <property type="entry name" value="LRR"/>
    <property type="match status" value="1"/>
</dbReference>
<dbReference type="InterPro" id="IPR032675">
    <property type="entry name" value="LRR_dom_sf"/>
</dbReference>
<evidence type="ECO:0000256" key="4">
    <source>
        <dbReference type="ARBA" id="ARBA00022741"/>
    </source>
</evidence>
<dbReference type="SUPFAM" id="SSF56112">
    <property type="entry name" value="Protein kinase-like (PK-like)"/>
    <property type="match status" value="1"/>
</dbReference>
<dbReference type="InterPro" id="IPR008271">
    <property type="entry name" value="Ser/Thr_kinase_AS"/>
</dbReference>
<dbReference type="Gene3D" id="3.30.70.1390">
    <property type="entry name" value="ROC domain from the Parkinson's disease-associated leucine-rich repeat kinase 2"/>
    <property type="match status" value="1"/>
</dbReference>
<dbReference type="Pfam" id="PF00069">
    <property type="entry name" value="Pkinase"/>
    <property type="match status" value="1"/>
</dbReference>
<keyword evidence="3" id="KW-0677">Repeat</keyword>
<evidence type="ECO:0000259" key="9">
    <source>
        <dbReference type="PROSITE" id="PS50011"/>
    </source>
</evidence>
<feature type="binding site" evidence="7">
    <location>
        <position position="1285"/>
    </location>
    <ligand>
        <name>ATP</name>
        <dbReference type="ChEBI" id="CHEBI:30616"/>
    </ligand>
</feature>
<evidence type="ECO:0000256" key="2">
    <source>
        <dbReference type="ARBA" id="ARBA00022679"/>
    </source>
</evidence>
<dbReference type="InterPro" id="IPR027417">
    <property type="entry name" value="P-loop_NTPase"/>
</dbReference>
<dbReference type="InterPro" id="IPR020859">
    <property type="entry name" value="ROC"/>
</dbReference>
<gene>
    <name evidence="11" type="ORF">GBAR_LOCUS12344</name>
</gene>
<proteinExistence type="predicted"/>
<dbReference type="Proteomes" id="UP001174909">
    <property type="component" value="Unassembled WGS sequence"/>
</dbReference>
<dbReference type="PROSITE" id="PS50011">
    <property type="entry name" value="PROTEIN_KINASE_DOM"/>
    <property type="match status" value="1"/>
</dbReference>
<keyword evidence="1" id="KW-0433">Leucine-rich repeat</keyword>
<dbReference type="SUPFAM" id="SSF52540">
    <property type="entry name" value="P-loop containing nucleoside triphosphate hydrolases"/>
    <property type="match status" value="1"/>
</dbReference>
<dbReference type="InterPro" id="IPR051681">
    <property type="entry name" value="Ser/Thr_Kinases-Pseudokinases"/>
</dbReference>
<dbReference type="GO" id="GO:0004674">
    <property type="term" value="F:protein serine/threonine kinase activity"/>
    <property type="evidence" value="ECO:0007669"/>
    <property type="project" value="UniProtKB-KW"/>
</dbReference>
<evidence type="ECO:0000256" key="7">
    <source>
        <dbReference type="PROSITE-ProRule" id="PRU10141"/>
    </source>
</evidence>
<keyword evidence="5 11" id="KW-0418">Kinase</keyword>
<dbReference type="InterPro" id="IPR001611">
    <property type="entry name" value="Leu-rich_rpt"/>
</dbReference>
<feature type="region of interest" description="Disordered" evidence="8">
    <location>
        <begin position="1505"/>
        <end position="1527"/>
    </location>
</feature>
<protein>
    <submittedName>
        <fullName evidence="11">Leucine-rich repeat serine/threonine-protein kinase 1</fullName>
    </submittedName>
</protein>
<keyword evidence="6 7" id="KW-0067">ATP-binding</keyword>
<dbReference type="PROSITE" id="PS00108">
    <property type="entry name" value="PROTEIN_KINASE_ST"/>
    <property type="match status" value="1"/>
</dbReference>
<keyword evidence="4 7" id="KW-0547">Nucleotide-binding</keyword>
<feature type="domain" description="Roc" evidence="10">
    <location>
        <begin position="456"/>
        <end position="658"/>
    </location>
</feature>
<evidence type="ECO:0000313" key="12">
    <source>
        <dbReference type="Proteomes" id="UP001174909"/>
    </source>
</evidence>
<feature type="compositionally biased region" description="Acidic residues" evidence="8">
    <location>
        <begin position="996"/>
        <end position="1010"/>
    </location>
</feature>
<keyword evidence="2" id="KW-0808">Transferase</keyword>
<comment type="caution">
    <text evidence="11">The sequence shown here is derived from an EMBL/GenBank/DDBJ whole genome shotgun (WGS) entry which is preliminary data.</text>
</comment>
<dbReference type="Gene3D" id="3.40.50.300">
    <property type="entry name" value="P-loop containing nucleotide triphosphate hydrolases"/>
    <property type="match status" value="1"/>
</dbReference>
<evidence type="ECO:0000313" key="11">
    <source>
        <dbReference type="EMBL" id="CAI8020659.1"/>
    </source>
</evidence>
<dbReference type="PROSITE" id="PS00107">
    <property type="entry name" value="PROTEIN_KINASE_ATP"/>
    <property type="match status" value="1"/>
</dbReference>
<dbReference type="EMBL" id="CASHTH010001841">
    <property type="protein sequence ID" value="CAI8020659.1"/>
    <property type="molecule type" value="Genomic_DNA"/>
</dbReference>
<dbReference type="Gene3D" id="3.30.200.20">
    <property type="entry name" value="Phosphorylase Kinase, domain 1"/>
    <property type="match status" value="1"/>
</dbReference>
<feature type="region of interest" description="Disordered" evidence="8">
    <location>
        <begin position="968"/>
        <end position="1015"/>
    </location>
</feature>
<accession>A0AA35S0I0</accession>
<name>A0AA35S0I0_GEOBA</name>
<dbReference type="Gene3D" id="3.80.10.10">
    <property type="entry name" value="Ribonuclease Inhibitor"/>
    <property type="match status" value="2"/>
</dbReference>
<keyword evidence="12" id="KW-1185">Reference proteome</keyword>
<dbReference type="PANTHER" id="PTHR44329:SF288">
    <property type="entry name" value="MITOGEN-ACTIVATED PROTEIN KINASE KINASE KINASE 20"/>
    <property type="match status" value="1"/>
</dbReference>
<dbReference type="SUPFAM" id="SSF52047">
    <property type="entry name" value="RNI-like"/>
    <property type="match status" value="1"/>
</dbReference>
<dbReference type="Gene3D" id="1.10.510.10">
    <property type="entry name" value="Transferase(Phosphotransferase) domain 1"/>
    <property type="match status" value="1"/>
</dbReference>
<dbReference type="InterPro" id="IPR011009">
    <property type="entry name" value="Kinase-like_dom_sf"/>
</dbReference>
<dbReference type="GO" id="GO:0005524">
    <property type="term" value="F:ATP binding"/>
    <property type="evidence" value="ECO:0007669"/>
    <property type="project" value="UniProtKB-UniRule"/>
</dbReference>
<evidence type="ECO:0000256" key="1">
    <source>
        <dbReference type="ARBA" id="ARBA00022614"/>
    </source>
</evidence>
<dbReference type="GO" id="GO:0005737">
    <property type="term" value="C:cytoplasm"/>
    <property type="evidence" value="ECO:0007669"/>
    <property type="project" value="UniProtKB-ARBA"/>
</dbReference>
<sequence length="1527" mass="171929">MYFLGTVRLHLSFSLIEEGGVDLDSTQLPTTVTTDGITDHAFLVIYRSDSQESIQYALKCLRKLDTYYEAISPKVSVLENHFEDGFLPRHSEPSQLPQFLSDKVQIPCKFWAVRFQNGTDQRLLEHVIITPVMDLLKEDHKSLLIATACSQGQLQVLQLLAGRVEENDTVSWLICVMSSLQNQSPHSPLTPKLLQVADYLHNLDPTIFLSTIVRMTRTHALVSLDLINRFRPQGHSHDHFVKSGLALFSIPVSWFQNGNFTHIDLSNNLLLEVPDEMFRMSTLKGLNVSHNCLGSVPDILKWNCPYLRELNLSFNRLVDTKYCILNRPRNRSDPGMSDAGVPGRADQQAHFDEARRLQQLTGYNLYPCIHSLNWVNLSSNATLTQIPEWVCILPHLTLLELKNLPKLTSLTPYLAHCRNLCILKLDIHQLVSPPAREVANSGTRGIMAYLRCQLRGSSPYRHLKLVLVGANGTAKTTLFSQLAKLKSHPLTSSSPHLSKTFMELATLEYRGAGREEGGRKSHKFRPKITFHLIDFASEEVFQCFHQCFLTHRTLFLCLWDAARGVESLRSLGPCLRSIQASAPGSSVVVIGSHIDQRPGLSRATISQWEREVFGNRGQDAYPRNSGLPVVSDSVVMNCQSKRDVEKLMENVYRIALRLKHPRTHTPLVEEMVPRSYQELQTLVEVKLRGFQRKGQQVPVLRREEFIDHVRSLTLHHDDLEQDEEEFSLAVQFLHEAGTIVHYRPHVAGASELYFLSPQWLFNTLGIILSHLKSYCRNAVIPCSNLPFSFQKANIPPHLYSQFLGLLEENSVVVPLDMEKGHLLIPSVLSPDPPPEYPSYDFSEETEGYLMQYAYLDYLPSGFFPRLLARVIVCIGMLSGQLLAVGKSPLVTPNRPGNAVMKQHGARYNTIHRLDGQGYVTEDDETACGATSENRLREKIWALSTTNLATWPSRHQTIMEKLATLSRGPISHGEELHSRSNGSCTVGERENVADTQEHEEEEEEEETEEEGGESRNALELAENVVWQRGLHVEFPCGTRFWLEACEGAVAMVAQGGLVQRVKVITFLSACLDMLMEELYPGVRLVYYSPCPSCLSRYWSRNQQNSDSTSGTDFFLPTFAKSDFELSTEVTSLSLNEFKETASFNRRNSSSDHVTMAKSFSGSTLKLERSLSPTDEGDEKTLTTMNAAGEIIEEIPCAVLDNSIILYSLSSLVEKSSHRNYAQCSICEKPVALRDIGPHVLLVDFSDKLLISSRRLLYSEGRGSLLGEGSFGKVVKGTYDSHPVAVKLFRKYQSSESLSRQYKSLREEVTILSHLDHPRVVKLMGVSLRPLCLVMDLAPQGSLTNHLDLCPLGLSHTMAHRTLYQIADGISYLHSLYIIHRDIKPGNILVWSLDPDRGVDVRLADYGVSQFSTPSGLWRQRGTEEYMAPELRGSRNSAYDEKVDIFSFALLLHLIVTGRRLFAGVLSRRDQLQMIYHSDLPLLSHALAKSIEENRPRSSDPTLQHVFEKTSGKHPAARRNIDSSGHSHL</sequence>
<dbReference type="InterPro" id="IPR000719">
    <property type="entry name" value="Prot_kinase_dom"/>
</dbReference>
<evidence type="ECO:0000256" key="6">
    <source>
        <dbReference type="ARBA" id="ARBA00022840"/>
    </source>
</evidence>
<dbReference type="PANTHER" id="PTHR44329">
    <property type="entry name" value="SERINE/THREONINE-PROTEIN KINASE TNNI3K-RELATED"/>
    <property type="match status" value="1"/>
</dbReference>
<dbReference type="InterPro" id="IPR017441">
    <property type="entry name" value="Protein_kinase_ATP_BS"/>
</dbReference>
<dbReference type="Pfam" id="PF13855">
    <property type="entry name" value="LRR_8"/>
    <property type="match status" value="1"/>
</dbReference>
<feature type="domain" description="Protein kinase" evidence="9">
    <location>
        <begin position="1258"/>
        <end position="1527"/>
    </location>
</feature>
<reference evidence="11" key="1">
    <citation type="submission" date="2023-03" db="EMBL/GenBank/DDBJ databases">
        <authorList>
            <person name="Steffen K."/>
            <person name="Cardenas P."/>
        </authorList>
    </citation>
    <scope>NUCLEOTIDE SEQUENCE</scope>
</reference>
<evidence type="ECO:0000256" key="5">
    <source>
        <dbReference type="ARBA" id="ARBA00022777"/>
    </source>
</evidence>